<dbReference type="Proteomes" id="UP000682982">
    <property type="component" value="Unassembled WGS sequence"/>
</dbReference>
<gene>
    <name evidence="1" type="ORF">KDM87_15125</name>
</gene>
<evidence type="ECO:0000313" key="1">
    <source>
        <dbReference type="EMBL" id="MBR7793923.1"/>
    </source>
</evidence>
<dbReference type="EMBL" id="JAGSPK010000006">
    <property type="protein sequence ID" value="MBR7793923.1"/>
    <property type="molecule type" value="Genomic_DNA"/>
</dbReference>
<organism evidence="1 2">
    <name type="scientific">Undibacterium rivi</name>
    <dbReference type="NCBI Taxonomy" id="2828729"/>
    <lineage>
        <taxon>Bacteria</taxon>
        <taxon>Pseudomonadati</taxon>
        <taxon>Pseudomonadota</taxon>
        <taxon>Betaproteobacteria</taxon>
        <taxon>Burkholderiales</taxon>
        <taxon>Oxalobacteraceae</taxon>
        <taxon>Undibacterium</taxon>
    </lineage>
</organism>
<protein>
    <submittedName>
        <fullName evidence="1">ComF family protein</fullName>
    </submittedName>
</protein>
<name>A0ABS5H515_9BURK</name>
<evidence type="ECO:0000313" key="2">
    <source>
        <dbReference type="Proteomes" id="UP000682982"/>
    </source>
</evidence>
<sequence>MKVNIKQLYGKFNQGYALDKHTIYSTPLGSNEFGHMQWDTKRTEAGEAVYLLKYKQQRKHILPLAQAILSGIVPLLPQFSMIVPMPASNARLEQPVSAVANALGQLTNKPVFELLTKAPGGPKLKDLCLRSEKDAALKDAITLNRLIRNEGCWNALLIDDLHHSGASLDAACSVLRTYEKIGEIYVATLTWR</sequence>
<accession>A0ABS5H515</accession>
<dbReference type="InterPro" id="IPR029057">
    <property type="entry name" value="PRTase-like"/>
</dbReference>
<reference evidence="1 2" key="1">
    <citation type="submission" date="2021-04" db="EMBL/GenBank/DDBJ databases">
        <title>novel species isolated from subtropical streams in China.</title>
        <authorList>
            <person name="Lu H."/>
        </authorList>
    </citation>
    <scope>NUCLEOTIDE SEQUENCE [LARGE SCALE GENOMIC DNA]</scope>
    <source>
        <strain evidence="1 2">FT147W</strain>
    </source>
</reference>
<proteinExistence type="predicted"/>
<comment type="caution">
    <text evidence="1">The sequence shown here is derived from an EMBL/GenBank/DDBJ whole genome shotgun (WGS) entry which is preliminary data.</text>
</comment>
<keyword evidence="2" id="KW-1185">Reference proteome</keyword>
<dbReference type="SUPFAM" id="SSF53271">
    <property type="entry name" value="PRTase-like"/>
    <property type="match status" value="1"/>
</dbReference>
<dbReference type="RefSeq" id="WP_212679871.1">
    <property type="nucleotide sequence ID" value="NZ_JAGSPK010000006.1"/>
</dbReference>